<evidence type="ECO:0000256" key="1">
    <source>
        <dbReference type="ARBA" id="ARBA00004141"/>
    </source>
</evidence>
<evidence type="ECO:0000256" key="2">
    <source>
        <dbReference type="ARBA" id="ARBA00007362"/>
    </source>
</evidence>
<dbReference type="SUPFAM" id="SSF103481">
    <property type="entry name" value="Multidrug resistance efflux transporter EmrE"/>
    <property type="match status" value="2"/>
</dbReference>
<comment type="caution">
    <text evidence="9">The sequence shown here is derived from an EMBL/GenBank/DDBJ whole genome shotgun (WGS) entry which is preliminary data.</text>
</comment>
<evidence type="ECO:0000259" key="8">
    <source>
        <dbReference type="Pfam" id="PF00892"/>
    </source>
</evidence>
<keyword evidence="5 6" id="KW-0472">Membrane</keyword>
<feature type="transmembrane region" description="Helical" evidence="6">
    <location>
        <begin position="66"/>
        <end position="85"/>
    </location>
</feature>
<evidence type="ECO:0000313" key="9">
    <source>
        <dbReference type="EMBL" id="MEA5138251.1"/>
    </source>
</evidence>
<reference evidence="9 10" key="1">
    <citation type="submission" date="2023-12" db="EMBL/GenBank/DDBJ databases">
        <title>Novel species of the genus Arcicella isolated from rivers.</title>
        <authorList>
            <person name="Lu H."/>
        </authorList>
    </citation>
    <scope>NUCLEOTIDE SEQUENCE [LARGE SCALE GENOMIC DNA]</scope>
    <source>
        <strain evidence="9 10">KCTC 23307</strain>
    </source>
</reference>
<dbReference type="RefSeq" id="WP_323295420.1">
    <property type="nucleotide sequence ID" value="NZ_JAYFUM010000005.1"/>
</dbReference>
<feature type="transmembrane region" description="Helical" evidence="6">
    <location>
        <begin position="29"/>
        <end position="46"/>
    </location>
</feature>
<feature type="chain" id="PRO_5046511943" evidence="7">
    <location>
        <begin position="20"/>
        <end position="287"/>
    </location>
</feature>
<feature type="signal peptide" evidence="7">
    <location>
        <begin position="1"/>
        <end position="19"/>
    </location>
</feature>
<feature type="transmembrane region" description="Helical" evidence="6">
    <location>
        <begin position="264"/>
        <end position="280"/>
    </location>
</feature>
<keyword evidence="4 6" id="KW-1133">Transmembrane helix</keyword>
<evidence type="ECO:0000256" key="3">
    <source>
        <dbReference type="ARBA" id="ARBA00022692"/>
    </source>
</evidence>
<accession>A0ABU5Q5Y7</accession>
<dbReference type="InterPro" id="IPR037185">
    <property type="entry name" value="EmrE-like"/>
</dbReference>
<gene>
    <name evidence="9" type="ORF">VB248_03865</name>
</gene>
<dbReference type="Pfam" id="PF00892">
    <property type="entry name" value="EamA"/>
    <property type="match status" value="2"/>
</dbReference>
<evidence type="ECO:0000256" key="6">
    <source>
        <dbReference type="SAM" id="Phobius"/>
    </source>
</evidence>
<evidence type="ECO:0000256" key="5">
    <source>
        <dbReference type="ARBA" id="ARBA00023136"/>
    </source>
</evidence>
<comment type="similarity">
    <text evidence="2">Belongs to the EamA transporter family.</text>
</comment>
<name>A0ABU5Q5Y7_9BACT</name>
<feature type="transmembrane region" description="Helical" evidence="6">
    <location>
        <begin position="91"/>
        <end position="112"/>
    </location>
</feature>
<organism evidence="9 10">
    <name type="scientific">Arcicella rigui</name>
    <dbReference type="NCBI Taxonomy" id="797020"/>
    <lineage>
        <taxon>Bacteria</taxon>
        <taxon>Pseudomonadati</taxon>
        <taxon>Bacteroidota</taxon>
        <taxon>Cytophagia</taxon>
        <taxon>Cytophagales</taxon>
        <taxon>Flectobacillaceae</taxon>
        <taxon>Arcicella</taxon>
    </lineage>
</organism>
<dbReference type="EMBL" id="JAYFUM010000005">
    <property type="protein sequence ID" value="MEA5138251.1"/>
    <property type="molecule type" value="Genomic_DNA"/>
</dbReference>
<feature type="transmembrane region" description="Helical" evidence="6">
    <location>
        <begin position="239"/>
        <end position="258"/>
    </location>
</feature>
<feature type="transmembrane region" description="Helical" evidence="6">
    <location>
        <begin position="119"/>
        <end position="136"/>
    </location>
</feature>
<proteinExistence type="inferred from homology"/>
<feature type="domain" description="EamA" evidence="8">
    <location>
        <begin position="148"/>
        <end position="279"/>
    </location>
</feature>
<keyword evidence="3 6" id="KW-0812">Transmembrane</keyword>
<feature type="transmembrane region" description="Helical" evidence="6">
    <location>
        <begin position="148"/>
        <end position="166"/>
    </location>
</feature>
<comment type="subcellular location">
    <subcellularLocation>
        <location evidence="1">Membrane</location>
        <topology evidence="1">Multi-pass membrane protein</topology>
    </subcellularLocation>
</comment>
<feature type="domain" description="EamA" evidence="8">
    <location>
        <begin position="4"/>
        <end position="134"/>
    </location>
</feature>
<evidence type="ECO:0000256" key="4">
    <source>
        <dbReference type="ARBA" id="ARBA00022989"/>
    </source>
</evidence>
<feature type="transmembrane region" description="Helical" evidence="6">
    <location>
        <begin position="209"/>
        <end position="232"/>
    </location>
</feature>
<dbReference type="InterPro" id="IPR000620">
    <property type="entry name" value="EamA_dom"/>
</dbReference>
<evidence type="ECO:0000256" key="7">
    <source>
        <dbReference type="SAM" id="SignalP"/>
    </source>
</evidence>
<keyword evidence="10" id="KW-1185">Reference proteome</keyword>
<protein>
    <submittedName>
        <fullName evidence="9">EamA family transporter</fullName>
    </submittedName>
</protein>
<keyword evidence="7" id="KW-0732">Signal</keyword>
<dbReference type="Proteomes" id="UP001302949">
    <property type="component" value="Unassembled WGS sequence"/>
</dbReference>
<dbReference type="PANTHER" id="PTHR32322:SF2">
    <property type="entry name" value="EAMA DOMAIN-CONTAINING PROTEIN"/>
    <property type="match status" value="1"/>
</dbReference>
<dbReference type="PANTHER" id="PTHR32322">
    <property type="entry name" value="INNER MEMBRANE TRANSPORTER"/>
    <property type="match status" value="1"/>
</dbReference>
<dbReference type="InterPro" id="IPR050638">
    <property type="entry name" value="AA-Vitamin_Transporters"/>
</dbReference>
<feature type="transmembrane region" description="Helical" evidence="6">
    <location>
        <begin position="178"/>
        <end position="197"/>
    </location>
</feature>
<sequence length="287" mass="31853">MKNLLAGLFFAMLWASASAATKIGLLSAQPLVIGNCRFFLAGFLMLAYTHIIQKSPLPKGKEWQQIAIYGFLNVTIYLGCFVLAMKHVSAGIGSLSTATNPLIISVLSAFWLSRPVKKTEILGLILGITGVGVATYPLLQKSFADVEGLLILSASMISYSVGTVYYSSQKWQLPLLTINAWQVLIGGVFMLPITFVFTDWTHNVYDLRFWLSVFWLVIPVSIGAVQLWLYLLKIDAVKASLWLFLCPIFGFIYASVILDEPITLYTYIGTFLVIVGLYLAQREKLKS</sequence>
<evidence type="ECO:0000313" key="10">
    <source>
        <dbReference type="Proteomes" id="UP001302949"/>
    </source>
</evidence>